<dbReference type="Gene3D" id="3.40.630.30">
    <property type="match status" value="1"/>
</dbReference>
<dbReference type="GO" id="GO:0016747">
    <property type="term" value="F:acyltransferase activity, transferring groups other than amino-acyl groups"/>
    <property type="evidence" value="ECO:0007669"/>
    <property type="project" value="InterPro"/>
</dbReference>
<dbReference type="Pfam" id="PF00583">
    <property type="entry name" value="Acetyltransf_1"/>
    <property type="match status" value="1"/>
</dbReference>
<dbReference type="RefSeq" id="XP_007387496.1">
    <property type="nucleotide sequence ID" value="XM_007387434.1"/>
</dbReference>
<evidence type="ECO:0000313" key="2">
    <source>
        <dbReference type="EMBL" id="EIN05093.1"/>
    </source>
</evidence>
<accession>R7S4D7</accession>
<reference evidence="3" key="1">
    <citation type="journal article" date="2012" name="Science">
        <title>The Paleozoic origin of enzymatic lignin decomposition reconstructed from 31 fungal genomes.</title>
        <authorList>
            <person name="Floudas D."/>
            <person name="Binder M."/>
            <person name="Riley R."/>
            <person name="Barry K."/>
            <person name="Blanchette R.A."/>
            <person name="Henrissat B."/>
            <person name="Martinez A.T."/>
            <person name="Otillar R."/>
            <person name="Spatafora J.W."/>
            <person name="Yadav J.S."/>
            <person name="Aerts A."/>
            <person name="Benoit I."/>
            <person name="Boyd A."/>
            <person name="Carlson A."/>
            <person name="Copeland A."/>
            <person name="Coutinho P.M."/>
            <person name="de Vries R.P."/>
            <person name="Ferreira P."/>
            <person name="Findley K."/>
            <person name="Foster B."/>
            <person name="Gaskell J."/>
            <person name="Glotzer D."/>
            <person name="Gorecki P."/>
            <person name="Heitman J."/>
            <person name="Hesse C."/>
            <person name="Hori C."/>
            <person name="Igarashi K."/>
            <person name="Jurgens J.A."/>
            <person name="Kallen N."/>
            <person name="Kersten P."/>
            <person name="Kohler A."/>
            <person name="Kuees U."/>
            <person name="Kumar T.K.A."/>
            <person name="Kuo A."/>
            <person name="LaButti K."/>
            <person name="Larrondo L.F."/>
            <person name="Lindquist E."/>
            <person name="Ling A."/>
            <person name="Lombard V."/>
            <person name="Lucas S."/>
            <person name="Lundell T."/>
            <person name="Martin R."/>
            <person name="McLaughlin D.J."/>
            <person name="Morgenstern I."/>
            <person name="Morin E."/>
            <person name="Murat C."/>
            <person name="Nagy L.G."/>
            <person name="Nolan M."/>
            <person name="Ohm R.A."/>
            <person name="Patyshakuliyeva A."/>
            <person name="Rokas A."/>
            <person name="Ruiz-Duenas F.J."/>
            <person name="Sabat G."/>
            <person name="Salamov A."/>
            <person name="Samejima M."/>
            <person name="Schmutz J."/>
            <person name="Slot J.C."/>
            <person name="St John F."/>
            <person name="Stenlid J."/>
            <person name="Sun H."/>
            <person name="Sun S."/>
            <person name="Syed K."/>
            <person name="Tsang A."/>
            <person name="Wiebenga A."/>
            <person name="Young D."/>
            <person name="Pisabarro A."/>
            <person name="Eastwood D.C."/>
            <person name="Martin F."/>
            <person name="Cullen D."/>
            <person name="Grigoriev I.V."/>
            <person name="Hibbett D.S."/>
        </authorList>
    </citation>
    <scope>NUCLEOTIDE SEQUENCE [LARGE SCALE GENOMIC DNA]</scope>
    <source>
        <strain evidence="3">HHB-11173 SS5</strain>
    </source>
</reference>
<dbReference type="PANTHER" id="PTHR42791">
    <property type="entry name" value="GNAT FAMILY ACETYLTRANSFERASE"/>
    <property type="match status" value="1"/>
</dbReference>
<dbReference type="KEGG" id="psq:PUNSTDRAFT_137779"/>
<dbReference type="OrthoDB" id="61113at2759"/>
<dbReference type="InterPro" id="IPR000182">
    <property type="entry name" value="GNAT_dom"/>
</dbReference>
<dbReference type="AlphaFoldDB" id="R7S4D7"/>
<proteinExistence type="predicted"/>
<dbReference type="eggNOG" id="ENOG502R125">
    <property type="taxonomic scope" value="Eukaryota"/>
</dbReference>
<dbReference type="InterPro" id="IPR052523">
    <property type="entry name" value="Trichothecene_AcTrans"/>
</dbReference>
<dbReference type="Proteomes" id="UP000054196">
    <property type="component" value="Unassembled WGS sequence"/>
</dbReference>
<evidence type="ECO:0000313" key="3">
    <source>
        <dbReference type="Proteomes" id="UP000054196"/>
    </source>
</evidence>
<dbReference type="EMBL" id="JH687551">
    <property type="protein sequence ID" value="EIN05093.1"/>
    <property type="molecule type" value="Genomic_DNA"/>
</dbReference>
<evidence type="ECO:0000259" key="1">
    <source>
        <dbReference type="Pfam" id="PF00583"/>
    </source>
</evidence>
<dbReference type="HOGENOM" id="CLU_086106_0_0_1"/>
<feature type="domain" description="N-acetyltransferase" evidence="1">
    <location>
        <begin position="136"/>
        <end position="171"/>
    </location>
</feature>
<dbReference type="OMA" id="DYKESAW"/>
<dbReference type="CDD" id="cd04301">
    <property type="entry name" value="NAT_SF"/>
    <property type="match status" value="1"/>
</dbReference>
<name>R7S4D7_PUNST</name>
<gene>
    <name evidence="2" type="ORF">PUNSTDRAFT_137779</name>
</gene>
<organism evidence="2 3">
    <name type="scientific">Punctularia strigosozonata (strain HHB-11173)</name>
    <name type="common">White-rot fungus</name>
    <dbReference type="NCBI Taxonomy" id="741275"/>
    <lineage>
        <taxon>Eukaryota</taxon>
        <taxon>Fungi</taxon>
        <taxon>Dikarya</taxon>
        <taxon>Basidiomycota</taxon>
        <taxon>Agaricomycotina</taxon>
        <taxon>Agaricomycetes</taxon>
        <taxon>Corticiales</taxon>
        <taxon>Punctulariaceae</taxon>
        <taxon>Punctularia</taxon>
    </lineage>
</organism>
<sequence length="226" mass="24788">MTSTPFHIRELTSPEDVQLRQIADILYEGFKDVDPISSFACGDDPALMREFHHATMAGAVIGGHVFVAETISSPKKIIGCVAFFGPGSDVLGDEEQLSQGFNNFLSKLSPDVVDWWMGFMPKFAAMSDAILGPGVKESGWKMNCLAVSREFRRKGVGTALVNAGEDLARKDKNALIFEGGSEGTELYCRMEYDLVGSQSIGGDADPKFKSPMEKLTLNIFRKDFRC</sequence>
<keyword evidence="3" id="KW-1185">Reference proteome</keyword>
<dbReference type="GeneID" id="18879898"/>
<dbReference type="InterPro" id="IPR016181">
    <property type="entry name" value="Acyl_CoA_acyltransferase"/>
</dbReference>
<protein>
    <recommendedName>
        <fullName evidence="1">N-acetyltransferase domain-containing protein</fullName>
    </recommendedName>
</protein>
<dbReference type="SUPFAM" id="SSF55729">
    <property type="entry name" value="Acyl-CoA N-acyltransferases (Nat)"/>
    <property type="match status" value="1"/>
</dbReference>
<dbReference type="PANTHER" id="PTHR42791:SF1">
    <property type="entry name" value="N-ACETYLTRANSFERASE DOMAIN-CONTAINING PROTEIN"/>
    <property type="match status" value="1"/>
</dbReference>